<reference evidence="1" key="1">
    <citation type="submission" date="2013-07" db="EMBL/GenBank/DDBJ databases">
        <title>Sub-species coevolution in mutualistic symbiosis.</title>
        <authorList>
            <person name="Murfin K."/>
            <person name="Klassen J."/>
            <person name="Lee M."/>
            <person name="Forst S."/>
            <person name="Stock P."/>
            <person name="Goodrich-Blair H."/>
        </authorList>
    </citation>
    <scope>NUCLEOTIDE SEQUENCE [LARGE SCALE GENOMIC DNA]</scope>
    <source>
        <strain evidence="1">Intermedium</strain>
    </source>
</reference>
<name>A0A077QFA1_XENBV</name>
<sequence>MAKAYRVEPLRISFINALRLIQDEFLWCSGRSPGTIPQKLKTLRENGKRLILPEKRKRQSVPRQVLCKAPRYPYKKRTARA</sequence>
<dbReference type="Proteomes" id="UP000028480">
    <property type="component" value="Unassembled WGS sequence"/>
</dbReference>
<comment type="caution">
    <text evidence="1">The sequence shown here is derived from an EMBL/GenBank/DDBJ whole genome shotgun (WGS) entry which is preliminary data.</text>
</comment>
<evidence type="ECO:0008006" key="3">
    <source>
        <dbReference type="Google" id="ProtNLM"/>
    </source>
</evidence>
<accession>A0A077QFA1</accession>
<protein>
    <recommendedName>
        <fullName evidence="3">Transposase</fullName>
    </recommendedName>
</protein>
<organism evidence="1 2">
    <name type="scientific">Xenorhabdus bovienii str. Intermedium</name>
    <dbReference type="NCBI Taxonomy" id="1379677"/>
    <lineage>
        <taxon>Bacteria</taxon>
        <taxon>Pseudomonadati</taxon>
        <taxon>Pseudomonadota</taxon>
        <taxon>Gammaproteobacteria</taxon>
        <taxon>Enterobacterales</taxon>
        <taxon>Morganellaceae</taxon>
        <taxon>Xenorhabdus</taxon>
    </lineage>
</organism>
<dbReference type="EMBL" id="CBTB010000251">
    <property type="protein sequence ID" value="CDH34722.1"/>
    <property type="molecule type" value="Genomic_DNA"/>
</dbReference>
<proteinExistence type="predicted"/>
<dbReference type="RefSeq" id="WP_196245095.1">
    <property type="nucleotide sequence ID" value="NZ_CAWLWA010000035.1"/>
</dbReference>
<gene>
    <name evidence="1" type="ORF">XBI1_440002</name>
</gene>
<dbReference type="HOGENOM" id="CLU_2573081_0_0_6"/>
<dbReference type="AlphaFoldDB" id="A0A077QFA1"/>
<evidence type="ECO:0000313" key="1">
    <source>
        <dbReference type="EMBL" id="CDH34722.1"/>
    </source>
</evidence>
<evidence type="ECO:0000313" key="2">
    <source>
        <dbReference type="Proteomes" id="UP000028480"/>
    </source>
</evidence>